<reference evidence="1" key="2">
    <citation type="journal article" date="2015" name="Fish Shellfish Immunol.">
        <title>Early steps in the European eel (Anguilla anguilla)-Vibrio vulnificus interaction in the gills: Role of the RtxA13 toxin.</title>
        <authorList>
            <person name="Callol A."/>
            <person name="Pajuelo D."/>
            <person name="Ebbesson L."/>
            <person name="Teles M."/>
            <person name="MacKenzie S."/>
            <person name="Amaro C."/>
        </authorList>
    </citation>
    <scope>NUCLEOTIDE SEQUENCE</scope>
</reference>
<proteinExistence type="predicted"/>
<protein>
    <submittedName>
        <fullName evidence="1">Uncharacterized protein</fullName>
    </submittedName>
</protein>
<accession>A0A0E9U5E4</accession>
<organism evidence="1">
    <name type="scientific">Anguilla anguilla</name>
    <name type="common">European freshwater eel</name>
    <name type="synonym">Muraena anguilla</name>
    <dbReference type="NCBI Taxonomy" id="7936"/>
    <lineage>
        <taxon>Eukaryota</taxon>
        <taxon>Metazoa</taxon>
        <taxon>Chordata</taxon>
        <taxon>Craniata</taxon>
        <taxon>Vertebrata</taxon>
        <taxon>Euteleostomi</taxon>
        <taxon>Actinopterygii</taxon>
        <taxon>Neopterygii</taxon>
        <taxon>Teleostei</taxon>
        <taxon>Anguilliformes</taxon>
        <taxon>Anguillidae</taxon>
        <taxon>Anguilla</taxon>
    </lineage>
</organism>
<dbReference type="AlphaFoldDB" id="A0A0E9U5E4"/>
<dbReference type="EMBL" id="GBXM01048212">
    <property type="protein sequence ID" value="JAH60365.1"/>
    <property type="molecule type" value="Transcribed_RNA"/>
</dbReference>
<evidence type="ECO:0000313" key="1">
    <source>
        <dbReference type="EMBL" id="JAH60365.1"/>
    </source>
</evidence>
<reference evidence="1" key="1">
    <citation type="submission" date="2014-11" db="EMBL/GenBank/DDBJ databases">
        <authorList>
            <person name="Amaro Gonzalez C."/>
        </authorList>
    </citation>
    <scope>NUCLEOTIDE SEQUENCE</scope>
</reference>
<sequence length="65" mass="7340">MCIMMPLISTEKNRSRALSTGTSHHVPPTLVDMSGFLAEHFDSCLQILPIKGVKSVKRTEQFLYF</sequence>
<name>A0A0E9U5E4_ANGAN</name>